<evidence type="ECO:0000256" key="13">
    <source>
        <dbReference type="ARBA" id="ARBA00023295"/>
    </source>
</evidence>
<accession>A0A9W6FQS7</accession>
<comment type="similarity">
    <text evidence="3">Belongs to the FPG family.</text>
</comment>
<comment type="caution">
    <text evidence="18">The sequence shown here is derived from an EMBL/GenBank/DDBJ whole genome shotgun (WGS) entry which is preliminary data.</text>
</comment>
<keyword evidence="4" id="KW-0479">Metal-binding</keyword>
<dbReference type="GO" id="GO:0008270">
    <property type="term" value="F:zinc ion binding"/>
    <property type="evidence" value="ECO:0007669"/>
    <property type="project" value="UniProtKB-KW"/>
</dbReference>
<dbReference type="InterPro" id="IPR010979">
    <property type="entry name" value="Ribosomal_uS13-like_H2TH"/>
</dbReference>
<proteinExistence type="inferred from homology"/>
<evidence type="ECO:0000256" key="1">
    <source>
        <dbReference type="ARBA" id="ARBA00001668"/>
    </source>
</evidence>
<keyword evidence="6 14" id="KW-0863">Zinc-finger</keyword>
<dbReference type="GO" id="GO:0034039">
    <property type="term" value="F:8-oxo-7,8-dihydroguanine DNA N-glycosylase activity"/>
    <property type="evidence" value="ECO:0007669"/>
    <property type="project" value="TreeGrafter"/>
</dbReference>
<protein>
    <submittedName>
        <fullName evidence="18">Formamidopyrimidine-DNA glycosylase</fullName>
    </submittedName>
</protein>
<dbReference type="EMBL" id="BSDP01000001">
    <property type="protein sequence ID" value="GLI26388.1"/>
    <property type="molecule type" value="Genomic_DNA"/>
</dbReference>
<evidence type="ECO:0000313" key="19">
    <source>
        <dbReference type="Proteomes" id="UP001144396"/>
    </source>
</evidence>
<dbReference type="SUPFAM" id="SSF81624">
    <property type="entry name" value="N-terminal domain of MutM-like DNA repair proteins"/>
    <property type="match status" value="1"/>
</dbReference>
<evidence type="ECO:0000256" key="2">
    <source>
        <dbReference type="ARBA" id="ARBA00001947"/>
    </source>
</evidence>
<feature type="region of interest" description="Disordered" evidence="15">
    <location>
        <begin position="125"/>
        <end position="152"/>
    </location>
</feature>
<reference evidence="18" key="1">
    <citation type="submission" date="2022-12" db="EMBL/GenBank/DDBJ databases">
        <title>Reference genome sequencing for broad-spectrum identification of bacterial and archaeal isolates by mass spectrometry.</title>
        <authorList>
            <person name="Sekiguchi Y."/>
            <person name="Tourlousse D.M."/>
        </authorList>
    </citation>
    <scope>NUCLEOTIDE SEQUENCE</scope>
    <source>
        <strain evidence="18">14</strain>
    </source>
</reference>
<dbReference type="Proteomes" id="UP001144396">
    <property type="component" value="Unassembled WGS sequence"/>
</dbReference>
<dbReference type="Gene3D" id="1.10.8.50">
    <property type="match status" value="1"/>
</dbReference>
<dbReference type="InterPro" id="IPR012319">
    <property type="entry name" value="FPG_cat"/>
</dbReference>
<dbReference type="PROSITE" id="PS51068">
    <property type="entry name" value="FPG_CAT"/>
    <property type="match status" value="1"/>
</dbReference>
<feature type="domain" description="Formamidopyrimidine-DNA glycosylase catalytic" evidence="17">
    <location>
        <begin position="38"/>
        <end position="174"/>
    </location>
</feature>
<evidence type="ECO:0000256" key="14">
    <source>
        <dbReference type="PROSITE-ProRule" id="PRU00391"/>
    </source>
</evidence>
<dbReference type="GO" id="GO:0003684">
    <property type="term" value="F:damaged DNA binding"/>
    <property type="evidence" value="ECO:0007669"/>
    <property type="project" value="InterPro"/>
</dbReference>
<keyword evidence="9" id="KW-0238">DNA-binding</keyword>
<evidence type="ECO:0000256" key="4">
    <source>
        <dbReference type="ARBA" id="ARBA00022723"/>
    </source>
</evidence>
<dbReference type="PROSITE" id="PS51066">
    <property type="entry name" value="ZF_FPG_2"/>
    <property type="match status" value="1"/>
</dbReference>
<sequence>MVTIVQFHSIRTCGGMGGGGPGFGEAGVGGVCEAGGMPESPEVQALAEEVGARLAGRALADADVLEFRVQKTRARPLQTLVGDRVAAVTRHGKLLDLAFASGAHLVVSLGRHGWARWGGADAGEVTDAGEATGASNATDAAGPTGPAEPPPPALAALAFDDGATLELTDAGGWISLGCWVVDDPREVPAVAKLGPDPADPAFTREDFDRAFGARRKQVKAVLQEQESIAGIGNAYSDEILHAARVSPVVHAAALADAERDGLFAATVEVIRDAIAARRGIRIAALKAAKVAAMRVHGRAGEPCPRCGDTIRDFTFASTTAQYCPTCQTGGEVLPLREASAD</sequence>
<dbReference type="PANTHER" id="PTHR22993:SF9">
    <property type="entry name" value="FORMAMIDOPYRIMIDINE-DNA GLYCOSYLASE"/>
    <property type="match status" value="1"/>
</dbReference>
<comment type="cofactor">
    <cofactor evidence="2">
        <name>Zn(2+)</name>
        <dbReference type="ChEBI" id="CHEBI:29105"/>
    </cofactor>
</comment>
<dbReference type="SUPFAM" id="SSF57716">
    <property type="entry name" value="Glucocorticoid receptor-like (DNA-binding domain)"/>
    <property type="match status" value="1"/>
</dbReference>
<evidence type="ECO:0000259" key="17">
    <source>
        <dbReference type="PROSITE" id="PS51068"/>
    </source>
</evidence>
<keyword evidence="12" id="KW-0511">Multifunctional enzyme</keyword>
<evidence type="ECO:0000259" key="16">
    <source>
        <dbReference type="PROSITE" id="PS51066"/>
    </source>
</evidence>
<evidence type="ECO:0000256" key="11">
    <source>
        <dbReference type="ARBA" id="ARBA00023239"/>
    </source>
</evidence>
<dbReference type="GO" id="GO:0003906">
    <property type="term" value="F:DNA-(apurinic or apyrimidinic site) endonuclease activity"/>
    <property type="evidence" value="ECO:0007669"/>
    <property type="project" value="InterPro"/>
</dbReference>
<dbReference type="InterPro" id="IPR000214">
    <property type="entry name" value="Znf_DNA_glyclase/AP_lyase"/>
</dbReference>
<evidence type="ECO:0000256" key="12">
    <source>
        <dbReference type="ARBA" id="ARBA00023268"/>
    </source>
</evidence>
<keyword evidence="7" id="KW-0378">Hydrolase</keyword>
<evidence type="ECO:0000256" key="5">
    <source>
        <dbReference type="ARBA" id="ARBA00022763"/>
    </source>
</evidence>
<evidence type="ECO:0000256" key="3">
    <source>
        <dbReference type="ARBA" id="ARBA00009409"/>
    </source>
</evidence>
<dbReference type="Gene3D" id="3.20.190.10">
    <property type="entry name" value="MutM-like, N-terminal"/>
    <property type="match status" value="1"/>
</dbReference>
<dbReference type="Pfam" id="PF01149">
    <property type="entry name" value="Fapy_DNA_glyco"/>
    <property type="match status" value="1"/>
</dbReference>
<dbReference type="SMART" id="SM00898">
    <property type="entry name" value="Fapy_DNA_glyco"/>
    <property type="match status" value="1"/>
</dbReference>
<evidence type="ECO:0000256" key="7">
    <source>
        <dbReference type="ARBA" id="ARBA00022801"/>
    </source>
</evidence>
<dbReference type="SMART" id="SM01232">
    <property type="entry name" value="H2TH"/>
    <property type="match status" value="1"/>
</dbReference>
<keyword evidence="5" id="KW-0227">DNA damage</keyword>
<evidence type="ECO:0000256" key="15">
    <source>
        <dbReference type="SAM" id="MobiDB-lite"/>
    </source>
</evidence>
<keyword evidence="19" id="KW-1185">Reference proteome</keyword>
<dbReference type="SUPFAM" id="SSF46946">
    <property type="entry name" value="S13-like H2TH domain"/>
    <property type="match status" value="1"/>
</dbReference>
<keyword evidence="13" id="KW-0326">Glycosidase</keyword>
<dbReference type="InterPro" id="IPR015886">
    <property type="entry name" value="H2TH_FPG"/>
</dbReference>
<dbReference type="InterPro" id="IPR035937">
    <property type="entry name" value="FPG_N"/>
</dbReference>
<feature type="domain" description="FPG-type" evidence="16">
    <location>
        <begin position="294"/>
        <end position="328"/>
    </location>
</feature>
<dbReference type="PANTHER" id="PTHR22993">
    <property type="entry name" value="FORMAMIDOPYRIMIDINE-DNA GLYCOSYLASE"/>
    <property type="match status" value="1"/>
</dbReference>
<organism evidence="18 19">
    <name type="scientific">Agromyces rhizosphaerae</name>
    <dbReference type="NCBI Taxonomy" id="88374"/>
    <lineage>
        <taxon>Bacteria</taxon>
        <taxon>Bacillati</taxon>
        <taxon>Actinomycetota</taxon>
        <taxon>Actinomycetes</taxon>
        <taxon>Micrococcales</taxon>
        <taxon>Microbacteriaceae</taxon>
        <taxon>Agromyces</taxon>
    </lineage>
</organism>
<evidence type="ECO:0000313" key="18">
    <source>
        <dbReference type="EMBL" id="GLI26388.1"/>
    </source>
</evidence>
<dbReference type="InterPro" id="IPR010663">
    <property type="entry name" value="Znf_FPG/IleRS"/>
</dbReference>
<gene>
    <name evidence="18" type="ORF">ARHIZOSPH14_06300</name>
</gene>
<name>A0A9W6FQS7_9MICO</name>
<comment type="catalytic activity">
    <reaction evidence="1">
        <text>Hydrolysis of DNA containing ring-opened 7-methylguanine residues, releasing 2,6-diamino-4-hydroxy-5-(N-methyl)formamidopyrimidine.</text>
        <dbReference type="EC" id="3.2.2.23"/>
    </reaction>
</comment>
<evidence type="ECO:0000256" key="6">
    <source>
        <dbReference type="ARBA" id="ARBA00022771"/>
    </source>
</evidence>
<dbReference type="Pfam" id="PF06827">
    <property type="entry name" value="zf-FPG_IleRS"/>
    <property type="match status" value="1"/>
</dbReference>
<dbReference type="GO" id="GO:0016829">
    <property type="term" value="F:lyase activity"/>
    <property type="evidence" value="ECO:0007669"/>
    <property type="project" value="UniProtKB-KW"/>
</dbReference>
<evidence type="ECO:0000256" key="8">
    <source>
        <dbReference type="ARBA" id="ARBA00022833"/>
    </source>
</evidence>
<evidence type="ECO:0000256" key="10">
    <source>
        <dbReference type="ARBA" id="ARBA00023204"/>
    </source>
</evidence>
<keyword evidence="10" id="KW-0234">DNA repair</keyword>
<dbReference type="GO" id="GO:0006284">
    <property type="term" value="P:base-excision repair"/>
    <property type="evidence" value="ECO:0007669"/>
    <property type="project" value="InterPro"/>
</dbReference>
<evidence type="ECO:0000256" key="9">
    <source>
        <dbReference type="ARBA" id="ARBA00023125"/>
    </source>
</evidence>
<keyword evidence="8" id="KW-0862">Zinc</keyword>
<dbReference type="AlphaFoldDB" id="A0A9W6FQS7"/>
<keyword evidence="11" id="KW-0456">Lyase</keyword>
<dbReference type="Pfam" id="PF06831">
    <property type="entry name" value="H2TH"/>
    <property type="match status" value="1"/>
</dbReference>